<dbReference type="PANTHER" id="PTHR45691:SF6">
    <property type="entry name" value="PROTEIN DIAPHANOUS"/>
    <property type="match status" value="1"/>
</dbReference>
<dbReference type="GeneID" id="91093400"/>
<dbReference type="GO" id="GO:0030041">
    <property type="term" value="P:actin filament polymerization"/>
    <property type="evidence" value="ECO:0007669"/>
    <property type="project" value="TreeGrafter"/>
</dbReference>
<dbReference type="GO" id="GO:0005884">
    <property type="term" value="C:actin filament"/>
    <property type="evidence" value="ECO:0007669"/>
    <property type="project" value="TreeGrafter"/>
</dbReference>
<organism evidence="2 3">
    <name type="scientific">Kwoniella dendrophila CBS 6074</name>
    <dbReference type="NCBI Taxonomy" id="1295534"/>
    <lineage>
        <taxon>Eukaryota</taxon>
        <taxon>Fungi</taxon>
        <taxon>Dikarya</taxon>
        <taxon>Basidiomycota</taxon>
        <taxon>Agaricomycotina</taxon>
        <taxon>Tremellomycetes</taxon>
        <taxon>Tremellales</taxon>
        <taxon>Cryptococcaceae</taxon>
        <taxon>Kwoniella</taxon>
    </lineage>
</organism>
<gene>
    <name evidence="2" type="ORF">L201_002728</name>
</gene>
<dbReference type="Gene3D" id="3.40.50.1010">
    <property type="entry name" value="5'-nuclease"/>
    <property type="match status" value="1"/>
</dbReference>
<feature type="region of interest" description="Disordered" evidence="1">
    <location>
        <begin position="41"/>
        <end position="101"/>
    </location>
</feature>
<evidence type="ECO:0008006" key="4">
    <source>
        <dbReference type="Google" id="ProtNLM"/>
    </source>
</evidence>
<proteinExistence type="predicted"/>
<dbReference type="AlphaFoldDB" id="A0AAX4JSV1"/>
<feature type="compositionally biased region" description="Pro residues" evidence="1">
    <location>
        <begin position="487"/>
        <end position="502"/>
    </location>
</feature>
<dbReference type="EMBL" id="CP144100">
    <property type="protein sequence ID" value="WWC87834.1"/>
    <property type="molecule type" value="Genomic_DNA"/>
</dbReference>
<dbReference type="PANTHER" id="PTHR45691">
    <property type="entry name" value="PROTEIN DIAPHANOUS"/>
    <property type="match status" value="1"/>
</dbReference>
<feature type="compositionally biased region" description="Pro residues" evidence="1">
    <location>
        <begin position="451"/>
        <end position="467"/>
    </location>
</feature>
<feature type="compositionally biased region" description="Basic and acidic residues" evidence="1">
    <location>
        <begin position="609"/>
        <end position="627"/>
    </location>
</feature>
<keyword evidence="3" id="KW-1185">Reference proteome</keyword>
<evidence type="ECO:0000313" key="3">
    <source>
        <dbReference type="Proteomes" id="UP001355207"/>
    </source>
</evidence>
<reference evidence="2 3" key="1">
    <citation type="submission" date="2024-01" db="EMBL/GenBank/DDBJ databases">
        <title>Comparative genomics of Cryptococcus and Kwoniella reveals pathogenesis evolution and contrasting modes of karyotype evolution via chromosome fusion or intercentromeric recombination.</title>
        <authorList>
            <person name="Coelho M.A."/>
            <person name="David-Palma M."/>
            <person name="Shea T."/>
            <person name="Bowers K."/>
            <person name="McGinley-Smith S."/>
            <person name="Mohammad A.W."/>
            <person name="Gnirke A."/>
            <person name="Yurkov A.M."/>
            <person name="Nowrousian M."/>
            <person name="Sun S."/>
            <person name="Cuomo C.A."/>
            <person name="Heitman J."/>
        </authorList>
    </citation>
    <scope>NUCLEOTIDE SEQUENCE [LARGE SCALE GENOMIC DNA]</scope>
    <source>
        <strain evidence="2 3">CBS 6074</strain>
    </source>
</reference>
<feature type="region of interest" description="Disordered" evidence="1">
    <location>
        <begin position="327"/>
        <end position="596"/>
    </location>
</feature>
<accession>A0AAX4JSV1</accession>
<sequence length="636" mass="70130">MGDQNANDDLVSRQAKLSKALSAAYLNHQIAELESKVKAATLTPPQAEPRLQPTSPRLTRGEVKQNSARNGNGVIQERDPNDDLGRPDDVEDPDDEDDSEEWRVVVVDVSALMWAKNAVKRLVGKGWEIVVPLEAIRTLDLLKKGNSPSALSARQAARYIEHATQFHSLLSSDPSITVQSGTNYKKGRGLRIQREEEHLHVNSMIDELALPPMDGHSNLPIWVKKVFSCVAYFRKIMKKEFEIQQEEGGGEGGFDLDIERGPILYIGNAPVFVEIEQSRLNEPLPSGDNGRFNKEDYTTRAEGHVILEEAARFDLSLEVLRDDDHEVEASGLGRNNRNGNKDKRGNNGSRNRNNRNRTEGDKDGNGQRKSLVEPVKEVKILLRRPPSLAEQGQGNDSHPSPESGKSTLPTSGNSPAIPGPELKPKIDPSPISIMSRPPPPPSPMSMGIGHPRPPPPPNGMRPPPPGMLPSSRGMRPPPPPHHHHMRPPPPPPHPPHGPPGSRPPFRHPHGPHHHHAQQPPSFDQLQGKDRARNGTSGGGGGDRNTGSGRGERRANKPNNSNEFVLLQRPESLVRPPPPTPGSMARIDSPSTQRIDEKPKIIERNDARIRLNSRGSDRRDDPARKLEPKVVLLRRPS</sequence>
<evidence type="ECO:0000256" key="1">
    <source>
        <dbReference type="SAM" id="MobiDB-lite"/>
    </source>
</evidence>
<dbReference type="RefSeq" id="XP_066074597.1">
    <property type="nucleotide sequence ID" value="XM_066218500.1"/>
</dbReference>
<feature type="compositionally biased region" description="Acidic residues" evidence="1">
    <location>
        <begin position="89"/>
        <end position="100"/>
    </location>
</feature>
<protein>
    <recommendedName>
        <fullName evidence="4">PIN domain-containing protein</fullName>
    </recommendedName>
</protein>
<feature type="compositionally biased region" description="Basic and acidic residues" evidence="1">
    <location>
        <begin position="76"/>
        <end position="88"/>
    </location>
</feature>
<dbReference type="InterPro" id="IPR051412">
    <property type="entry name" value="Formin_Homology_Diaphanous_sf"/>
</dbReference>
<evidence type="ECO:0000313" key="2">
    <source>
        <dbReference type="EMBL" id="WWC87834.1"/>
    </source>
</evidence>
<name>A0AAX4JSV1_9TREE</name>
<feature type="compositionally biased region" description="Basic and acidic residues" evidence="1">
    <location>
        <begin position="356"/>
        <end position="380"/>
    </location>
</feature>
<feature type="compositionally biased region" description="Basic residues" evidence="1">
    <location>
        <begin position="504"/>
        <end position="516"/>
    </location>
</feature>
<dbReference type="Proteomes" id="UP001355207">
    <property type="component" value="Chromosome 3"/>
</dbReference>
<feature type="region of interest" description="Disordered" evidence="1">
    <location>
        <begin position="609"/>
        <end position="636"/>
    </location>
</feature>
<feature type="compositionally biased region" description="Polar residues" evidence="1">
    <location>
        <begin position="390"/>
        <end position="414"/>
    </location>
</feature>